<evidence type="ECO:0000313" key="2">
    <source>
        <dbReference type="Proteomes" id="UP000317494"/>
    </source>
</evidence>
<name>A0A507D3W4_9FUNG</name>
<dbReference type="AlphaFoldDB" id="A0A507D3W4"/>
<evidence type="ECO:0000313" key="1">
    <source>
        <dbReference type="EMBL" id="TPX46011.1"/>
    </source>
</evidence>
<organism evidence="1 2">
    <name type="scientific">Synchytrium endobioticum</name>
    <dbReference type="NCBI Taxonomy" id="286115"/>
    <lineage>
        <taxon>Eukaryota</taxon>
        <taxon>Fungi</taxon>
        <taxon>Fungi incertae sedis</taxon>
        <taxon>Chytridiomycota</taxon>
        <taxon>Chytridiomycota incertae sedis</taxon>
        <taxon>Chytridiomycetes</taxon>
        <taxon>Synchytriales</taxon>
        <taxon>Synchytriaceae</taxon>
        <taxon>Synchytrium</taxon>
    </lineage>
</organism>
<dbReference type="Proteomes" id="UP000317494">
    <property type="component" value="Unassembled WGS sequence"/>
</dbReference>
<keyword evidence="2" id="KW-1185">Reference proteome</keyword>
<accession>A0A507D3W4</accession>
<protein>
    <submittedName>
        <fullName evidence="1">Uncharacterized protein</fullName>
    </submittedName>
</protein>
<reference evidence="1 2" key="1">
    <citation type="journal article" date="2019" name="Sci. Rep.">
        <title>Comparative genomics of chytrid fungi reveal insights into the obligate biotrophic and pathogenic lifestyle of Synchytrium endobioticum.</title>
        <authorList>
            <person name="van de Vossenberg B.T.L.H."/>
            <person name="Warris S."/>
            <person name="Nguyen H.D.T."/>
            <person name="van Gent-Pelzer M.P.E."/>
            <person name="Joly D.L."/>
            <person name="van de Geest H.C."/>
            <person name="Bonants P.J.M."/>
            <person name="Smith D.S."/>
            <person name="Levesque C.A."/>
            <person name="van der Lee T.A.J."/>
        </authorList>
    </citation>
    <scope>NUCLEOTIDE SEQUENCE [LARGE SCALE GENOMIC DNA]</scope>
    <source>
        <strain evidence="1 2">MB42</strain>
    </source>
</reference>
<proteinExistence type="predicted"/>
<dbReference type="VEuPathDB" id="FungiDB:SeMB42_g03836"/>
<gene>
    <name evidence="1" type="ORF">SeMB42_g03836</name>
</gene>
<comment type="caution">
    <text evidence="1">The sequence shown here is derived from an EMBL/GenBank/DDBJ whole genome shotgun (WGS) entry which is preliminary data.</text>
</comment>
<sequence>MAPQWYIQKTAGELSRLQPRVPAPQVRPFWLRPKYVNNISTLDLCCLPLIAVRSVSYCTTVTLTACTTMLSRFQICSNHILKKPVCVPSSERGWTKLWSLCPVMRPLSQHNKQAQFDEYPRCHSQAYHQKVSDNIILGPPSLLIFTKAVHVPPLILLSLLGINDEGLHELGDCEYGPRSILE</sequence>
<dbReference type="EMBL" id="QEAN01000144">
    <property type="protein sequence ID" value="TPX46011.1"/>
    <property type="molecule type" value="Genomic_DNA"/>
</dbReference>